<evidence type="ECO:0000256" key="8">
    <source>
        <dbReference type="ARBA" id="ARBA00023237"/>
    </source>
</evidence>
<dbReference type="PANTHER" id="PTHR34597">
    <property type="entry name" value="SLR1661 PROTEIN"/>
    <property type="match status" value="1"/>
</dbReference>
<keyword evidence="3" id="KW-0813">Transport</keyword>
<evidence type="ECO:0000256" key="4">
    <source>
        <dbReference type="ARBA" id="ARBA00022452"/>
    </source>
</evidence>
<evidence type="ECO:0000313" key="12">
    <source>
        <dbReference type="Proteomes" id="UP001295463"/>
    </source>
</evidence>
<dbReference type="Gene3D" id="2.40.160.50">
    <property type="entry name" value="membrane protein fhac: a member of the omp85/tpsb transporter family"/>
    <property type="match status" value="1"/>
</dbReference>
<protein>
    <submittedName>
        <fullName evidence="11">Hemolysin activation/secretion protein</fullName>
    </submittedName>
</protein>
<feature type="domain" description="POTRA" evidence="10">
    <location>
        <begin position="29"/>
        <end position="104"/>
    </location>
</feature>
<dbReference type="Pfam" id="PF08479">
    <property type="entry name" value="POTRA_2"/>
    <property type="match status" value="1"/>
</dbReference>
<keyword evidence="5" id="KW-0812">Transmembrane</keyword>
<evidence type="ECO:0000259" key="10">
    <source>
        <dbReference type="PROSITE" id="PS51779"/>
    </source>
</evidence>
<evidence type="ECO:0000256" key="1">
    <source>
        <dbReference type="ARBA" id="ARBA00004442"/>
    </source>
</evidence>
<dbReference type="Gene3D" id="3.10.20.310">
    <property type="entry name" value="membrane protein fhac"/>
    <property type="match status" value="1"/>
</dbReference>
<keyword evidence="12" id="KW-1185">Reference proteome</keyword>
<keyword evidence="6" id="KW-0653">Protein transport</keyword>
<dbReference type="InterPro" id="IPR034746">
    <property type="entry name" value="POTRA"/>
</dbReference>
<dbReference type="InterPro" id="IPR013686">
    <property type="entry name" value="Polypept-transport_assoc_ShlB"/>
</dbReference>
<dbReference type="PROSITE" id="PS51779">
    <property type="entry name" value="POTRA"/>
    <property type="match status" value="1"/>
</dbReference>
<keyword evidence="4" id="KW-1134">Transmembrane beta strand</keyword>
<dbReference type="PANTHER" id="PTHR34597:SF6">
    <property type="entry name" value="BLR6126 PROTEIN"/>
    <property type="match status" value="1"/>
</dbReference>
<sequence>MKKQLLLGAIGLALCAAPLWAEETVVPRFDINRIQLEGNTVLPAPEVAAILKKYTGPQKDFGTLQEAMDELESAYRGRGYTLVTVILPEQELERGTVVMNVIEPVVSEILVEGNRHYSRDNILNALPTLKVGVPPRVAAISENLRAANENPGRKLTLQFRAEEKETELKAQVQVQDQKPWKVALSGDNTGSTQSGYYRTGLTLQHANLWDRDHVATLQYTTSPDHVEKVKIISGAYRIPLYGLGDTIDLFGGYSDVDNGKIADVISGGKGIVSGVRYNLMLPRIGAYEQKLILGFDYRFYDNTLKLGATDFNLLAPDHVVHPFSIAYGGSWSSDIFAFEGSLGVVHNEPWGGQGTRDYYAQAFQVSRPDTVVDYWAFRYGFNKLIYLPNDWLLRSFGSGQYTPDRLIPGEQLGLGGANSVRGYEEREESWDAGFSGSIELYTPDMARLLAVPRTQFRLAGFFDGGVGYNLRAKPGELESNSLTSAGVGFRLGIGDLFSFSLDWGHALDNSSNTRRGGNAVHFKGALVY</sequence>
<reference evidence="11 12" key="1">
    <citation type="submission" date="2022-03" db="EMBL/GenBank/DDBJ databases">
        <authorList>
            <person name="Koch H."/>
        </authorList>
    </citation>
    <scope>NUCLEOTIDE SEQUENCE [LARGE SCALE GENOMIC DNA]</scope>
    <source>
        <strain evidence="11 12">G1</strain>
    </source>
</reference>
<accession>A0ABM9DBM9</accession>
<evidence type="ECO:0000256" key="5">
    <source>
        <dbReference type="ARBA" id="ARBA00022692"/>
    </source>
</evidence>
<evidence type="ECO:0000256" key="2">
    <source>
        <dbReference type="ARBA" id="ARBA00009055"/>
    </source>
</evidence>
<dbReference type="EMBL" id="OW150024">
    <property type="protein sequence ID" value="CAH2032637.1"/>
    <property type="molecule type" value="Genomic_DNA"/>
</dbReference>
<dbReference type="Proteomes" id="UP001295463">
    <property type="component" value="Chromosome"/>
</dbReference>
<proteinExistence type="inferred from homology"/>
<dbReference type="InterPro" id="IPR051544">
    <property type="entry name" value="TPS_OM_transporter"/>
</dbReference>
<name>A0ABM9DBM9_9BACT</name>
<dbReference type="Pfam" id="PF03865">
    <property type="entry name" value="ShlB"/>
    <property type="match status" value="1"/>
</dbReference>
<keyword evidence="9" id="KW-0732">Signal</keyword>
<organism evidence="11 12">
    <name type="scientific">Trichlorobacter ammonificans</name>
    <dbReference type="NCBI Taxonomy" id="2916410"/>
    <lineage>
        <taxon>Bacteria</taxon>
        <taxon>Pseudomonadati</taxon>
        <taxon>Thermodesulfobacteriota</taxon>
        <taxon>Desulfuromonadia</taxon>
        <taxon>Geobacterales</taxon>
        <taxon>Geobacteraceae</taxon>
        <taxon>Trichlorobacter</taxon>
    </lineage>
</organism>
<keyword evidence="7" id="KW-0472">Membrane</keyword>
<feature type="chain" id="PRO_5047004493" evidence="9">
    <location>
        <begin position="22"/>
        <end position="528"/>
    </location>
</feature>
<comment type="subcellular location">
    <subcellularLocation>
        <location evidence="1">Cell outer membrane</location>
    </subcellularLocation>
</comment>
<evidence type="ECO:0000256" key="7">
    <source>
        <dbReference type="ARBA" id="ARBA00023136"/>
    </source>
</evidence>
<dbReference type="InterPro" id="IPR005565">
    <property type="entry name" value="Hemolysn_activator_HlyB_C"/>
</dbReference>
<evidence type="ECO:0000256" key="6">
    <source>
        <dbReference type="ARBA" id="ARBA00022927"/>
    </source>
</evidence>
<gene>
    <name evidence="11" type="ORF">GEAMG1_2801</name>
</gene>
<dbReference type="RefSeq" id="WP_305733377.1">
    <property type="nucleotide sequence ID" value="NZ_OW150024.1"/>
</dbReference>
<evidence type="ECO:0000256" key="3">
    <source>
        <dbReference type="ARBA" id="ARBA00022448"/>
    </source>
</evidence>
<feature type="signal peptide" evidence="9">
    <location>
        <begin position="1"/>
        <end position="21"/>
    </location>
</feature>
<keyword evidence="8" id="KW-0998">Cell outer membrane</keyword>
<evidence type="ECO:0000313" key="11">
    <source>
        <dbReference type="EMBL" id="CAH2032637.1"/>
    </source>
</evidence>
<comment type="similarity">
    <text evidence="2">Belongs to the TPS (TC 1.B.20) family.</text>
</comment>
<evidence type="ECO:0000256" key="9">
    <source>
        <dbReference type="SAM" id="SignalP"/>
    </source>
</evidence>